<dbReference type="GeneID" id="71929711"/>
<dbReference type="EMBL" id="CP096021">
    <property type="protein sequence ID" value="UPM44667.1"/>
    <property type="molecule type" value="Genomic_DNA"/>
</dbReference>
<proteinExistence type="predicted"/>
<geneLocation type="plasmid" evidence="1 2">
    <name>unnamed2</name>
</geneLocation>
<dbReference type="KEGG" id="haad:MW046_16650"/>
<gene>
    <name evidence="1" type="ORF">MW046_16650</name>
</gene>
<dbReference type="RefSeq" id="WP_247995321.1">
    <property type="nucleotide sequence ID" value="NZ_CP096021.1"/>
</dbReference>
<organism evidence="1 2">
    <name type="scientific">Halocatena salina</name>
    <dbReference type="NCBI Taxonomy" id="2934340"/>
    <lineage>
        <taxon>Archaea</taxon>
        <taxon>Methanobacteriati</taxon>
        <taxon>Methanobacteriota</taxon>
        <taxon>Stenosarchaea group</taxon>
        <taxon>Halobacteria</taxon>
        <taxon>Halobacteriales</taxon>
        <taxon>Natronomonadaceae</taxon>
        <taxon>Halocatena</taxon>
    </lineage>
</organism>
<keyword evidence="2" id="KW-1185">Reference proteome</keyword>
<sequence length="45" mass="4888">MTLGPTQWGVSAGEQEIEITVHIDEYGQLTVDLHAANATVSEQTF</sequence>
<keyword evidence="1" id="KW-0614">Plasmid</keyword>
<dbReference type="AlphaFoldDB" id="A0A8U0AA18"/>
<dbReference type="Proteomes" id="UP000831768">
    <property type="component" value="Plasmid unnamed2"/>
</dbReference>
<evidence type="ECO:0000313" key="2">
    <source>
        <dbReference type="Proteomes" id="UP000831768"/>
    </source>
</evidence>
<name>A0A8U0AA18_9EURY</name>
<evidence type="ECO:0000313" key="1">
    <source>
        <dbReference type="EMBL" id="UPM44667.1"/>
    </source>
</evidence>
<reference evidence="1" key="1">
    <citation type="submission" date="2022-04" db="EMBL/GenBank/DDBJ databases">
        <title>Halocatena sp. nov., isolated from a salt lake.</title>
        <authorList>
            <person name="Cui H.-L."/>
        </authorList>
    </citation>
    <scope>NUCLEOTIDE SEQUENCE</scope>
    <source>
        <strain evidence="1">AD-1</strain>
        <plasmid evidence="1">unnamed2</plasmid>
    </source>
</reference>
<protein>
    <submittedName>
        <fullName evidence="1">Uncharacterized protein</fullName>
    </submittedName>
</protein>
<accession>A0A8U0AA18</accession>